<dbReference type="HOGENOM" id="CLU_3385241_0_0_1"/>
<reference evidence="2" key="1">
    <citation type="submission" date="2011-07" db="EMBL/GenBank/DDBJ databases">
        <authorList>
            <consortium name="Caenorhabditis brenneri Sequencing and Analysis Consortium"/>
            <person name="Wilson R.K."/>
        </authorList>
    </citation>
    <scope>NUCLEOTIDE SEQUENCE [LARGE SCALE GENOMIC DNA]</scope>
    <source>
        <strain evidence="2">PB2801</strain>
    </source>
</reference>
<proteinExistence type="predicted"/>
<sequence>MDFFKMNREPVSMSLIRNQKILMSLVESSGSLG</sequence>
<dbReference type="AlphaFoldDB" id="G0MHV7"/>
<name>G0MHV7_CAEBE</name>
<dbReference type="Proteomes" id="UP000008068">
    <property type="component" value="Unassembled WGS sequence"/>
</dbReference>
<dbReference type="EMBL" id="GL379795">
    <property type="protein sequence ID" value="EGT59519.1"/>
    <property type="molecule type" value="Genomic_DNA"/>
</dbReference>
<gene>
    <name evidence="1" type="ORF">CAEBREN_06679</name>
</gene>
<evidence type="ECO:0000313" key="1">
    <source>
        <dbReference type="EMBL" id="EGT59519.1"/>
    </source>
</evidence>
<organism evidence="2">
    <name type="scientific">Caenorhabditis brenneri</name>
    <name type="common">Nematode worm</name>
    <dbReference type="NCBI Taxonomy" id="135651"/>
    <lineage>
        <taxon>Eukaryota</taxon>
        <taxon>Metazoa</taxon>
        <taxon>Ecdysozoa</taxon>
        <taxon>Nematoda</taxon>
        <taxon>Chromadorea</taxon>
        <taxon>Rhabditida</taxon>
        <taxon>Rhabditina</taxon>
        <taxon>Rhabditomorpha</taxon>
        <taxon>Rhabditoidea</taxon>
        <taxon>Rhabditidae</taxon>
        <taxon>Peloderinae</taxon>
        <taxon>Caenorhabditis</taxon>
    </lineage>
</organism>
<dbReference type="InParanoid" id="G0MHV7"/>
<protein>
    <submittedName>
        <fullName evidence="1">Uncharacterized protein</fullName>
    </submittedName>
</protein>
<keyword evidence="2" id="KW-1185">Reference proteome</keyword>
<evidence type="ECO:0000313" key="2">
    <source>
        <dbReference type="Proteomes" id="UP000008068"/>
    </source>
</evidence>
<accession>G0MHV7</accession>